<proteinExistence type="predicted"/>
<reference evidence="1" key="1">
    <citation type="journal article" date="2015" name="Genome Biol. Evol.">
        <title>Organellar Genomes of White Spruce (Picea glauca): Assembly and Annotation.</title>
        <authorList>
            <person name="Jackman S.D."/>
            <person name="Warren R.L."/>
            <person name="Gibb E.A."/>
            <person name="Vandervalk B.P."/>
            <person name="Mohamadi H."/>
            <person name="Chu J."/>
            <person name="Raymond A."/>
            <person name="Pleasance S."/>
            <person name="Coope R."/>
            <person name="Wildung M.R."/>
            <person name="Ritland C.E."/>
            <person name="Bousquet J."/>
            <person name="Jones S.J."/>
            <person name="Bohlmann J."/>
            <person name="Birol I."/>
        </authorList>
    </citation>
    <scope>NUCLEOTIDE SEQUENCE [LARGE SCALE GENOMIC DNA]</scope>
    <source>
        <tissue evidence="1">Flushing bud</tissue>
    </source>
</reference>
<name>A0A101LXI8_PICGL</name>
<dbReference type="EMBL" id="LKAM01000008">
    <property type="protein sequence ID" value="KUM46993.1"/>
    <property type="molecule type" value="Genomic_DNA"/>
</dbReference>
<comment type="caution">
    <text evidence="1">The sequence shown here is derived from an EMBL/GenBank/DDBJ whole genome shotgun (WGS) entry which is preliminary data.</text>
</comment>
<protein>
    <submittedName>
        <fullName evidence="1">Uncharacterized protein</fullName>
    </submittedName>
</protein>
<dbReference type="AlphaFoldDB" id="A0A101LXI8"/>
<sequence length="61" mass="7420">MGGRNDEWEQKLELWEQWELVFLLGGTTTKTCYLDTAAQRSRGGTYRRIFFDRQTDRYRIR</sequence>
<organism evidence="1">
    <name type="scientific">Picea glauca</name>
    <name type="common">White spruce</name>
    <name type="synonym">Pinus glauca</name>
    <dbReference type="NCBI Taxonomy" id="3330"/>
    <lineage>
        <taxon>Eukaryota</taxon>
        <taxon>Viridiplantae</taxon>
        <taxon>Streptophyta</taxon>
        <taxon>Embryophyta</taxon>
        <taxon>Tracheophyta</taxon>
        <taxon>Spermatophyta</taxon>
        <taxon>Pinopsida</taxon>
        <taxon>Pinidae</taxon>
        <taxon>Conifers I</taxon>
        <taxon>Pinales</taxon>
        <taxon>Pinaceae</taxon>
        <taxon>Picea</taxon>
    </lineage>
</organism>
<accession>A0A101LXI8</accession>
<keyword evidence="1" id="KW-0496">Mitochondrion</keyword>
<evidence type="ECO:0000313" key="1">
    <source>
        <dbReference type="EMBL" id="KUM46993.1"/>
    </source>
</evidence>
<gene>
    <name evidence="1" type="ORF">ABT39_MTgene5997</name>
</gene>
<geneLocation type="mitochondrion" evidence="1"/>